<keyword evidence="1" id="KW-0812">Transmembrane</keyword>
<feature type="transmembrane region" description="Helical" evidence="1">
    <location>
        <begin position="6"/>
        <end position="33"/>
    </location>
</feature>
<protein>
    <recommendedName>
        <fullName evidence="4">Integral membrane protein DUF2269</fullName>
    </recommendedName>
</protein>
<accession>A0ABV1KAU1</accession>
<keyword evidence="1" id="KW-0472">Membrane</keyword>
<feature type="transmembrane region" description="Helical" evidence="1">
    <location>
        <begin position="152"/>
        <end position="172"/>
    </location>
</feature>
<proteinExistence type="predicted"/>
<sequence>MSPGELTTIVLLSLHVVAAIVFIGPITAAASAFPRYGRLAVRSLDVVGRTPDAAPRVPSGASALLALHRISSGYAVPALAVPVFGIATALSMGILHETWLWASIALTVAAAALLGTVIVPGQRSVLRELGVRGAPEDPAGALEAARGRLRRLGMTTGVFALIWVVVVVLMIARPGAMA</sequence>
<keyword evidence="3" id="KW-1185">Reference proteome</keyword>
<dbReference type="EMBL" id="JBEDNQ010000005">
    <property type="protein sequence ID" value="MEQ3551594.1"/>
    <property type="molecule type" value="Genomic_DNA"/>
</dbReference>
<comment type="caution">
    <text evidence="2">The sequence shown here is derived from an EMBL/GenBank/DDBJ whole genome shotgun (WGS) entry which is preliminary data.</text>
</comment>
<name>A0ABV1KAU1_9PSEU</name>
<evidence type="ECO:0000256" key="1">
    <source>
        <dbReference type="SAM" id="Phobius"/>
    </source>
</evidence>
<dbReference type="Proteomes" id="UP001494902">
    <property type="component" value="Unassembled WGS sequence"/>
</dbReference>
<evidence type="ECO:0000313" key="3">
    <source>
        <dbReference type="Proteomes" id="UP001494902"/>
    </source>
</evidence>
<dbReference type="RefSeq" id="WP_349298669.1">
    <property type="nucleotide sequence ID" value="NZ_JBEDNQ010000005.1"/>
</dbReference>
<organism evidence="2 3">
    <name type="scientific">Pseudonocardia nematodicida</name>
    <dbReference type="NCBI Taxonomy" id="1206997"/>
    <lineage>
        <taxon>Bacteria</taxon>
        <taxon>Bacillati</taxon>
        <taxon>Actinomycetota</taxon>
        <taxon>Actinomycetes</taxon>
        <taxon>Pseudonocardiales</taxon>
        <taxon>Pseudonocardiaceae</taxon>
        <taxon>Pseudonocardia</taxon>
    </lineage>
</organism>
<reference evidence="2 3" key="1">
    <citation type="submission" date="2024-03" db="EMBL/GenBank/DDBJ databases">
        <title>Draft genome sequence of Pseudonocardia nematodicida JCM 31783.</title>
        <authorList>
            <person name="Butdee W."/>
            <person name="Duangmal K."/>
        </authorList>
    </citation>
    <scope>NUCLEOTIDE SEQUENCE [LARGE SCALE GENOMIC DNA]</scope>
    <source>
        <strain evidence="2 3">JCM 31783</strain>
    </source>
</reference>
<gene>
    <name evidence="2" type="ORF">WIS52_14055</name>
</gene>
<evidence type="ECO:0008006" key="4">
    <source>
        <dbReference type="Google" id="ProtNLM"/>
    </source>
</evidence>
<feature type="transmembrane region" description="Helical" evidence="1">
    <location>
        <begin position="74"/>
        <end position="94"/>
    </location>
</feature>
<keyword evidence="1" id="KW-1133">Transmembrane helix</keyword>
<feature type="transmembrane region" description="Helical" evidence="1">
    <location>
        <begin position="100"/>
        <end position="119"/>
    </location>
</feature>
<evidence type="ECO:0000313" key="2">
    <source>
        <dbReference type="EMBL" id="MEQ3551594.1"/>
    </source>
</evidence>